<dbReference type="EMBL" id="DMND01000271">
    <property type="protein sequence ID" value="HAN29929.1"/>
    <property type="molecule type" value="Genomic_DNA"/>
</dbReference>
<dbReference type="Proteomes" id="UP000259273">
    <property type="component" value="Unassembled WGS sequence"/>
</dbReference>
<accession>A0A3C1KTB5</accession>
<comment type="caution">
    <text evidence="1">The sequence shown here is derived from an EMBL/GenBank/DDBJ whole genome shotgun (WGS) entry which is preliminary data.</text>
</comment>
<dbReference type="STRING" id="1121937.GCA_000423125_03314"/>
<evidence type="ECO:0000313" key="1">
    <source>
        <dbReference type="EMBL" id="HAN29929.1"/>
    </source>
</evidence>
<dbReference type="AlphaFoldDB" id="A0A3C1KTB5"/>
<evidence type="ECO:0008006" key="3">
    <source>
        <dbReference type="Google" id="ProtNLM"/>
    </source>
</evidence>
<evidence type="ECO:0000313" key="2">
    <source>
        <dbReference type="Proteomes" id="UP000259273"/>
    </source>
</evidence>
<sequence>MTSVQFDTLQYARRLKAAGVAPEQAEVQAELMAEAFGFYVNNLVTNDHLDARLVQQDARVDAHFAQVEGTQRLHSALLALNVAAVLVPQLSALLLR</sequence>
<reference evidence="1 2" key="1">
    <citation type="journal article" date="2018" name="Nat. Biotechnol.">
        <title>A standardized bacterial taxonomy based on genome phylogeny substantially revises the tree of life.</title>
        <authorList>
            <person name="Parks D.H."/>
            <person name="Chuvochina M."/>
            <person name="Waite D.W."/>
            <person name="Rinke C."/>
            <person name="Skarshewski A."/>
            <person name="Chaumeil P.A."/>
            <person name="Hugenholtz P."/>
        </authorList>
    </citation>
    <scope>NUCLEOTIDE SEQUENCE [LARGE SCALE GENOMIC DNA]</scope>
    <source>
        <strain evidence="1">UBA9158</strain>
    </source>
</reference>
<gene>
    <name evidence="1" type="ORF">DCP75_19865</name>
</gene>
<organism evidence="1 2">
    <name type="scientific">Haliea salexigens</name>
    <dbReference type="NCBI Taxonomy" id="287487"/>
    <lineage>
        <taxon>Bacteria</taxon>
        <taxon>Pseudomonadati</taxon>
        <taxon>Pseudomonadota</taxon>
        <taxon>Gammaproteobacteria</taxon>
        <taxon>Cellvibrionales</taxon>
        <taxon>Halieaceae</taxon>
        <taxon>Haliea</taxon>
    </lineage>
</organism>
<protein>
    <recommendedName>
        <fullName evidence="3">DUF1640 domain-containing protein</fullName>
    </recommendedName>
</protein>
<proteinExistence type="predicted"/>
<name>A0A3C1KTB5_9GAMM</name>